<sequence>MEPLVAAMEDTDDATEGTGDIREAHGDVDVGLQAQVMLDAGERATGGDLDARLEGDAVDEEEETTDENVEMQEIAEALMESRTPTTFRRRFTKSTTSCQPGAVPNPLLQCCNRCKSDLNKKLLVRCTTCSFRRHLYCFTPPLRQHPAVLRANALQRQQGIAALVDKWTCDDCTAKARASPPTGPSSGEPKTSPTKRSQWHLRARGRRGKPTLVIDDLSSPDDPVGLPSDGAPQEIEREQEGARDMDWHTFRKAKAAALRRAAADESKPTDVEITRQAQNQLEELVFYSRSYVLMKKTAMLWHRQTEQHRRFVQQRLALEQRLRMPTKRNVMHNLTDADRERMERTRERQARDEADEEMLFDDSLYYHFNPDKPVFETLRRRRPAIVPVVEDINSQAAKAREDLLVVLREMEENVGMSIEDRDVGANTSGEISVDQHPCMLGLYVAARIIQVACGRWLQRAKRAAEVRRNIEERERQRQMRRHRARAKIGILRYCIRFLVVMVEKLRNVQIKKELLMHFQDAAEDKHVLLQSAADAAAARRELAQRRIQRFFVRRVRPYIELKKKVMSRRLVLWWRYKYLPMKFRELALTVRFKHRTNASRRIQRCYRWWHTRKRFRDLLEKHAIKRVQTFLRGWLTRRLARKEKHRKAVYDAAIALQVATDKLWNRPQAAVIEVVVALGLGFFRSGDFWNAAAFLHRASVLKADVLEASARISLAYAHHMCWYGSYDPFNLTQADDVYCVALDAQTKTEPGASVDPYILLDVAVVKMHLGEYRTSLRLLAKIIEFFPDHDCFLMVLLLAGVQLQQVGEWEQSSEYLMYLQDMPPPPYLERDVMALCAMSCERVKSNVARVTGREAWQAALRLWNLENKVAKMEYEAYYGQQVWASESPAGAGGAAEKKLQLSVRRKWKMLLDLAQRTTTQGHYLVACRVLLHALTECAEFEDDSDVRRVWWDLGELFRHLNQTDLYVDALERSQPPDDVADPQQIASRAAARRKEWLTFADNAAKSFRIELDAPLLDKLQELVARSQMATTTATSSGWATS</sequence>
<reference evidence="2" key="2">
    <citation type="journal article" date="2023" name="Microbiol Resour">
        <title>Decontamination and Annotation of the Draft Genome Sequence of the Oomycete Lagenidium giganteum ARSEF 373.</title>
        <authorList>
            <person name="Morgan W.R."/>
            <person name="Tartar A."/>
        </authorList>
    </citation>
    <scope>NUCLEOTIDE SEQUENCE</scope>
    <source>
        <strain evidence="2">ARSEF 373</strain>
    </source>
</reference>
<dbReference type="SMART" id="SM00015">
    <property type="entry name" value="IQ"/>
    <property type="match status" value="2"/>
</dbReference>
<name>A0AAV2YWK3_9STRA</name>
<dbReference type="PROSITE" id="PS50096">
    <property type="entry name" value="IQ"/>
    <property type="match status" value="2"/>
</dbReference>
<dbReference type="InterPro" id="IPR013083">
    <property type="entry name" value="Znf_RING/FYVE/PHD"/>
</dbReference>
<dbReference type="InterPro" id="IPR011990">
    <property type="entry name" value="TPR-like_helical_dom_sf"/>
</dbReference>
<organism evidence="2 3">
    <name type="scientific">Lagenidium giganteum</name>
    <dbReference type="NCBI Taxonomy" id="4803"/>
    <lineage>
        <taxon>Eukaryota</taxon>
        <taxon>Sar</taxon>
        <taxon>Stramenopiles</taxon>
        <taxon>Oomycota</taxon>
        <taxon>Peronosporomycetes</taxon>
        <taxon>Pythiales</taxon>
        <taxon>Pythiaceae</taxon>
    </lineage>
</organism>
<feature type="region of interest" description="Disordered" evidence="1">
    <location>
        <begin position="175"/>
        <end position="240"/>
    </location>
</feature>
<dbReference type="Proteomes" id="UP001146120">
    <property type="component" value="Unassembled WGS sequence"/>
</dbReference>
<dbReference type="EMBL" id="DAKRPA010000085">
    <property type="protein sequence ID" value="DAZ99335.1"/>
    <property type="molecule type" value="Genomic_DNA"/>
</dbReference>
<reference evidence="2" key="1">
    <citation type="submission" date="2022-11" db="EMBL/GenBank/DDBJ databases">
        <authorList>
            <person name="Morgan W.R."/>
            <person name="Tartar A."/>
        </authorList>
    </citation>
    <scope>NUCLEOTIDE SEQUENCE</scope>
    <source>
        <strain evidence="2">ARSEF 373</strain>
    </source>
</reference>
<comment type="caution">
    <text evidence="2">The sequence shown here is derived from an EMBL/GenBank/DDBJ whole genome shotgun (WGS) entry which is preliminary data.</text>
</comment>
<feature type="compositionally biased region" description="Basic residues" evidence="1">
    <location>
        <begin position="197"/>
        <end position="209"/>
    </location>
</feature>
<keyword evidence="3" id="KW-1185">Reference proteome</keyword>
<dbReference type="InterPro" id="IPR000048">
    <property type="entry name" value="IQ_motif_EF-hand-BS"/>
</dbReference>
<gene>
    <name evidence="2" type="ORF">N0F65_005186</name>
</gene>
<dbReference type="AlphaFoldDB" id="A0AAV2YWK3"/>
<dbReference type="SUPFAM" id="SSF48452">
    <property type="entry name" value="TPR-like"/>
    <property type="match status" value="1"/>
</dbReference>
<evidence type="ECO:0000256" key="1">
    <source>
        <dbReference type="SAM" id="MobiDB-lite"/>
    </source>
</evidence>
<dbReference type="Gene3D" id="1.25.40.10">
    <property type="entry name" value="Tetratricopeptide repeat domain"/>
    <property type="match status" value="1"/>
</dbReference>
<evidence type="ECO:0008006" key="4">
    <source>
        <dbReference type="Google" id="ProtNLM"/>
    </source>
</evidence>
<accession>A0AAV2YWK3</accession>
<protein>
    <recommendedName>
        <fullName evidence="4">Zinc finger PHD-type domain-containing protein</fullName>
    </recommendedName>
</protein>
<evidence type="ECO:0000313" key="2">
    <source>
        <dbReference type="EMBL" id="DAZ99335.1"/>
    </source>
</evidence>
<evidence type="ECO:0000313" key="3">
    <source>
        <dbReference type="Proteomes" id="UP001146120"/>
    </source>
</evidence>
<dbReference type="SUPFAM" id="SSF57903">
    <property type="entry name" value="FYVE/PHD zinc finger"/>
    <property type="match status" value="1"/>
</dbReference>
<feature type="compositionally biased region" description="Polar residues" evidence="1">
    <location>
        <begin position="184"/>
        <end position="196"/>
    </location>
</feature>
<dbReference type="InterPro" id="IPR011011">
    <property type="entry name" value="Znf_FYVE_PHD"/>
</dbReference>
<proteinExistence type="predicted"/>
<dbReference type="Gene3D" id="3.30.40.10">
    <property type="entry name" value="Zinc/RING finger domain, C3HC4 (zinc finger)"/>
    <property type="match status" value="1"/>
</dbReference>